<dbReference type="STRING" id="1890364.A0A2P6N5M2"/>
<dbReference type="InterPro" id="IPR012675">
    <property type="entry name" value="Beta-grasp_dom_sf"/>
</dbReference>
<evidence type="ECO:0000256" key="11">
    <source>
        <dbReference type="ARBA" id="ARBA00049515"/>
    </source>
</evidence>
<dbReference type="GO" id="GO:0005739">
    <property type="term" value="C:mitochondrion"/>
    <property type="evidence" value="ECO:0007669"/>
    <property type="project" value="TreeGrafter"/>
</dbReference>
<dbReference type="SUPFAM" id="SSF55681">
    <property type="entry name" value="Class II aaRS and biotin synthetases"/>
    <property type="match status" value="1"/>
</dbReference>
<evidence type="ECO:0000256" key="12">
    <source>
        <dbReference type="SAM" id="MobiDB-lite"/>
    </source>
</evidence>
<dbReference type="HAMAP" id="MF_00184">
    <property type="entry name" value="Thr_tRNA_synth"/>
    <property type="match status" value="1"/>
</dbReference>
<dbReference type="FunFam" id="3.10.20.30:FF:000006">
    <property type="entry name" value="Threonine--tRNA ligase, cytoplasmic"/>
    <property type="match status" value="1"/>
</dbReference>
<keyword evidence="9 15" id="KW-0030">Aminoacyl-tRNA synthetase</keyword>
<dbReference type="PANTHER" id="PTHR11451">
    <property type="entry name" value="THREONINE-TRNA LIGASE"/>
    <property type="match status" value="1"/>
</dbReference>
<dbReference type="AlphaFoldDB" id="A0A2P6N5M2"/>
<evidence type="ECO:0000256" key="7">
    <source>
        <dbReference type="ARBA" id="ARBA00022840"/>
    </source>
</evidence>
<dbReference type="OrthoDB" id="5423599at2759"/>
<dbReference type="FunCoup" id="A0A2P6N5M2">
    <property type="interactions" value="727"/>
</dbReference>
<dbReference type="CDD" id="cd01667">
    <property type="entry name" value="TGS_ThrRS"/>
    <property type="match status" value="1"/>
</dbReference>
<keyword evidence="4" id="KW-0963">Cytoplasm</keyword>
<evidence type="ECO:0000313" key="16">
    <source>
        <dbReference type="Proteomes" id="UP000241769"/>
    </source>
</evidence>
<dbReference type="PROSITE" id="PS51880">
    <property type="entry name" value="TGS"/>
    <property type="match status" value="1"/>
</dbReference>
<evidence type="ECO:0000256" key="6">
    <source>
        <dbReference type="ARBA" id="ARBA00022741"/>
    </source>
</evidence>
<dbReference type="EC" id="6.1.1.3" evidence="3"/>
<evidence type="ECO:0000256" key="4">
    <source>
        <dbReference type="ARBA" id="ARBA00022490"/>
    </source>
</evidence>
<sequence>MSSAEEQVPAQKPEETKPAAPEQEKKGKQPAPKKEGGAKKDVKKKANNVAENKPLPEFVAHREALWTQIKAESDARRAALPDEPIKITLPNGTVVPGIKGKTTAMEVATGLSHGWRDTLVVSKVNGVLYDVLVPIEEDCSLELFKFDSPEGKKVFWHSSAHIMGEALERLYGVKLCTGPALEEGFYYDSFMDGSISTEDFPTITAMVNKIISEKQSFERLTVTKEQALEMFKYNEFKSRILAEKVIDPTCTVYRSGTLCDPCKGPHLPNTSRIKGFLITKNSSAYWQGKADQEPLQRIYGISFPKADQLKEWQAFQEMAAKRDHRILGKAQELFFFHPLSPGSCFFLPHGTRIYNKLMNVIRQEYRDRGFHEVITPNTYNTKLWETSGHWQNYQENMFSFKCEDQTFALKPMNCPGHCLMFGHRARSYREMPIRMADFGVLHRNELSGALTGLTRVRRFQQDDAHIFCTNDQIKQEIDSALKFMEHIYGVFGFEFSLELSTRPEKFLGEIEVWNKAEASLKEVLDSMTERTGRKWKLNPGDGAFYGPKIDIHISDALKRSFQCATIQLDYQLPQRFELEYQDVNEAATRPVIIHRAILGSVERFLAILVEHTGGKWPLWISPRQIMVIPVHNKYNDYAEEVVKKKLHDAGFYVEADLSDKTMNMKIRLAQEAQYNYQLVVGEEEAAAGTVSVRDRENKQQGKPTLDDFIAKLLDDCKNWK</sequence>
<evidence type="ECO:0000256" key="1">
    <source>
        <dbReference type="ARBA" id="ARBA00004496"/>
    </source>
</evidence>
<dbReference type="InterPro" id="IPR033728">
    <property type="entry name" value="ThrRS_core"/>
</dbReference>
<comment type="catalytic activity">
    <reaction evidence="11">
        <text>tRNA(Thr) + L-threonine + ATP = L-threonyl-tRNA(Thr) + AMP + diphosphate + H(+)</text>
        <dbReference type="Rhea" id="RHEA:24624"/>
        <dbReference type="Rhea" id="RHEA-COMP:9670"/>
        <dbReference type="Rhea" id="RHEA-COMP:9704"/>
        <dbReference type="ChEBI" id="CHEBI:15378"/>
        <dbReference type="ChEBI" id="CHEBI:30616"/>
        <dbReference type="ChEBI" id="CHEBI:33019"/>
        <dbReference type="ChEBI" id="CHEBI:57926"/>
        <dbReference type="ChEBI" id="CHEBI:78442"/>
        <dbReference type="ChEBI" id="CHEBI:78534"/>
        <dbReference type="ChEBI" id="CHEBI:456215"/>
        <dbReference type="EC" id="6.1.1.3"/>
    </reaction>
</comment>
<evidence type="ECO:0000256" key="9">
    <source>
        <dbReference type="ARBA" id="ARBA00023146"/>
    </source>
</evidence>
<dbReference type="FunFam" id="3.30.930.10:FF:000009">
    <property type="entry name" value="Threonine--tRNA ligase 2, cytoplasmic"/>
    <property type="match status" value="1"/>
</dbReference>
<dbReference type="EMBL" id="MDYQ01000191">
    <property type="protein sequence ID" value="PRP79249.1"/>
    <property type="molecule type" value="Genomic_DNA"/>
</dbReference>
<evidence type="ECO:0000256" key="2">
    <source>
        <dbReference type="ARBA" id="ARBA00008226"/>
    </source>
</evidence>
<dbReference type="InterPro" id="IPR012947">
    <property type="entry name" value="tRNA_SAD"/>
</dbReference>
<dbReference type="GO" id="GO:0006435">
    <property type="term" value="P:threonyl-tRNA aminoacylation"/>
    <property type="evidence" value="ECO:0007669"/>
    <property type="project" value="InterPro"/>
</dbReference>
<keyword evidence="16" id="KW-1185">Reference proteome</keyword>
<dbReference type="SUPFAM" id="SSF81271">
    <property type="entry name" value="TGS-like"/>
    <property type="match status" value="1"/>
</dbReference>
<evidence type="ECO:0000259" key="14">
    <source>
        <dbReference type="PROSITE" id="PS51880"/>
    </source>
</evidence>
<evidence type="ECO:0000256" key="3">
    <source>
        <dbReference type="ARBA" id="ARBA00013163"/>
    </source>
</evidence>
<comment type="caution">
    <text evidence="15">The sequence shown here is derived from an EMBL/GenBank/DDBJ whole genome shotgun (WGS) entry which is preliminary data.</text>
</comment>
<dbReference type="Gene3D" id="3.10.20.30">
    <property type="match status" value="1"/>
</dbReference>
<dbReference type="PRINTS" id="PR01047">
    <property type="entry name" value="TRNASYNTHTHR"/>
</dbReference>
<organism evidence="15 16">
    <name type="scientific">Planoprotostelium fungivorum</name>
    <dbReference type="NCBI Taxonomy" id="1890364"/>
    <lineage>
        <taxon>Eukaryota</taxon>
        <taxon>Amoebozoa</taxon>
        <taxon>Evosea</taxon>
        <taxon>Variosea</taxon>
        <taxon>Cavosteliida</taxon>
        <taxon>Cavosteliaceae</taxon>
        <taxon>Planoprotostelium</taxon>
    </lineage>
</organism>
<dbReference type="InterPro" id="IPR036621">
    <property type="entry name" value="Anticodon-bd_dom_sf"/>
</dbReference>
<protein>
    <recommendedName>
        <fullName evidence="3">threonine--tRNA ligase</fullName>
        <ecNumber evidence="3">6.1.1.3</ecNumber>
    </recommendedName>
    <alternativeName>
        <fullName evidence="10">Threonyl-tRNA synthetase</fullName>
    </alternativeName>
</protein>
<dbReference type="Proteomes" id="UP000241769">
    <property type="component" value="Unassembled WGS sequence"/>
</dbReference>
<feature type="domain" description="Aminoacyl-transfer RNA synthetases class-II family profile" evidence="13">
    <location>
        <begin position="348"/>
        <end position="617"/>
    </location>
</feature>
<dbReference type="FunFam" id="3.30.980.10:FF:000003">
    <property type="entry name" value="Threonine--tRNA ligase, cytoplasmic"/>
    <property type="match status" value="1"/>
</dbReference>
<dbReference type="SUPFAM" id="SSF52954">
    <property type="entry name" value="Class II aaRS ABD-related"/>
    <property type="match status" value="1"/>
</dbReference>
<gene>
    <name evidence="15" type="ORF">PROFUN_13042</name>
</gene>
<evidence type="ECO:0000313" key="15">
    <source>
        <dbReference type="EMBL" id="PRP79249.1"/>
    </source>
</evidence>
<dbReference type="Pfam" id="PF07973">
    <property type="entry name" value="tRNA_SAD"/>
    <property type="match status" value="1"/>
</dbReference>
<evidence type="ECO:0000259" key="13">
    <source>
        <dbReference type="PROSITE" id="PS50862"/>
    </source>
</evidence>
<evidence type="ECO:0000256" key="5">
    <source>
        <dbReference type="ARBA" id="ARBA00022598"/>
    </source>
</evidence>
<name>A0A2P6N5M2_9EUKA</name>
<keyword evidence="6" id="KW-0547">Nucleotide-binding</keyword>
<comment type="subcellular location">
    <subcellularLocation>
        <location evidence="1">Cytoplasm</location>
    </subcellularLocation>
</comment>
<dbReference type="InterPro" id="IPR002314">
    <property type="entry name" value="aa-tRNA-synt_IIb"/>
</dbReference>
<dbReference type="InterPro" id="IPR004154">
    <property type="entry name" value="Anticodon-bd"/>
</dbReference>
<keyword evidence="7" id="KW-0067">ATP-binding</keyword>
<keyword evidence="8" id="KW-0648">Protein biosynthesis</keyword>
<dbReference type="InterPro" id="IPR006195">
    <property type="entry name" value="aa-tRNA-synth_II"/>
</dbReference>
<dbReference type="Gene3D" id="3.30.980.10">
    <property type="entry name" value="Threonyl-trna Synthetase, Chain A, domain 2"/>
    <property type="match status" value="1"/>
</dbReference>
<dbReference type="PANTHER" id="PTHR11451:SF46">
    <property type="entry name" value="THREONINE--TRNA LIGASE"/>
    <property type="match status" value="1"/>
</dbReference>
<feature type="region of interest" description="Disordered" evidence="12">
    <location>
        <begin position="1"/>
        <end position="54"/>
    </location>
</feature>
<evidence type="ECO:0000256" key="8">
    <source>
        <dbReference type="ARBA" id="ARBA00022917"/>
    </source>
</evidence>
<dbReference type="Gene3D" id="3.30.930.10">
    <property type="entry name" value="Bira Bifunctional Protein, Domain 2"/>
    <property type="match status" value="1"/>
</dbReference>
<dbReference type="InterPro" id="IPR002320">
    <property type="entry name" value="Thr-tRNA-ligase_IIa"/>
</dbReference>
<evidence type="ECO:0000256" key="10">
    <source>
        <dbReference type="ARBA" id="ARBA00031900"/>
    </source>
</evidence>
<dbReference type="GO" id="GO:0004829">
    <property type="term" value="F:threonine-tRNA ligase activity"/>
    <property type="evidence" value="ECO:0007669"/>
    <property type="project" value="UniProtKB-EC"/>
</dbReference>
<dbReference type="Pfam" id="PF02824">
    <property type="entry name" value="TGS"/>
    <property type="match status" value="1"/>
</dbReference>
<dbReference type="InterPro" id="IPR018163">
    <property type="entry name" value="Thr/Ala-tRNA-synth_IIc_edit"/>
</dbReference>
<dbReference type="PROSITE" id="PS50862">
    <property type="entry name" value="AA_TRNA_LIGASE_II"/>
    <property type="match status" value="1"/>
</dbReference>
<keyword evidence="5" id="KW-0436">Ligase</keyword>
<dbReference type="CDD" id="cd00771">
    <property type="entry name" value="ThrRS_core"/>
    <property type="match status" value="1"/>
</dbReference>
<feature type="compositionally biased region" description="Basic and acidic residues" evidence="12">
    <location>
        <begin position="12"/>
        <end position="40"/>
    </location>
</feature>
<dbReference type="NCBIfam" id="TIGR00418">
    <property type="entry name" value="thrS"/>
    <property type="match status" value="1"/>
</dbReference>
<dbReference type="GO" id="GO:0005524">
    <property type="term" value="F:ATP binding"/>
    <property type="evidence" value="ECO:0007669"/>
    <property type="project" value="UniProtKB-KW"/>
</dbReference>
<dbReference type="Pfam" id="PF03129">
    <property type="entry name" value="HGTP_anticodon"/>
    <property type="match status" value="1"/>
</dbReference>
<dbReference type="InterPro" id="IPR012676">
    <property type="entry name" value="TGS-like"/>
</dbReference>
<dbReference type="InterPro" id="IPR045864">
    <property type="entry name" value="aa-tRNA-synth_II/BPL/LPL"/>
</dbReference>
<dbReference type="CDD" id="cd00860">
    <property type="entry name" value="ThrRS_anticodon"/>
    <property type="match status" value="1"/>
</dbReference>
<feature type="domain" description="TGS" evidence="14">
    <location>
        <begin position="83"/>
        <end position="145"/>
    </location>
</feature>
<dbReference type="SMART" id="SM00863">
    <property type="entry name" value="tRNA_SAD"/>
    <property type="match status" value="1"/>
</dbReference>
<dbReference type="Gene3D" id="3.40.50.800">
    <property type="entry name" value="Anticodon-binding domain"/>
    <property type="match status" value="1"/>
</dbReference>
<dbReference type="Pfam" id="PF00587">
    <property type="entry name" value="tRNA-synt_2b"/>
    <property type="match status" value="1"/>
</dbReference>
<reference evidence="15 16" key="1">
    <citation type="journal article" date="2018" name="Genome Biol. Evol.">
        <title>Multiple Roots of Fruiting Body Formation in Amoebozoa.</title>
        <authorList>
            <person name="Hillmann F."/>
            <person name="Forbes G."/>
            <person name="Novohradska S."/>
            <person name="Ferling I."/>
            <person name="Riege K."/>
            <person name="Groth M."/>
            <person name="Westermann M."/>
            <person name="Marz M."/>
            <person name="Spaller T."/>
            <person name="Winckler T."/>
            <person name="Schaap P."/>
            <person name="Glockner G."/>
        </authorList>
    </citation>
    <scope>NUCLEOTIDE SEQUENCE [LARGE SCALE GENOMIC DNA]</scope>
    <source>
        <strain evidence="15 16">Jena</strain>
    </source>
</reference>
<dbReference type="SUPFAM" id="SSF55186">
    <property type="entry name" value="ThrRS/AlaRS common domain"/>
    <property type="match status" value="1"/>
</dbReference>
<comment type="similarity">
    <text evidence="2">Belongs to the class-II aminoacyl-tRNA synthetase family.</text>
</comment>
<dbReference type="InterPro" id="IPR047246">
    <property type="entry name" value="ThrRS_anticodon"/>
</dbReference>
<accession>A0A2P6N5M2</accession>
<dbReference type="InterPro" id="IPR004095">
    <property type="entry name" value="TGS"/>
</dbReference>
<proteinExistence type="inferred from homology"/>
<dbReference type="InParanoid" id="A0A2P6N5M2"/>